<dbReference type="Proteomes" id="UP000590749">
    <property type="component" value="Unassembled WGS sequence"/>
</dbReference>
<proteinExistence type="predicted"/>
<reference evidence="1 2" key="1">
    <citation type="submission" date="2020-08" db="EMBL/GenBank/DDBJ databases">
        <title>Genomic Encyclopedia of Type Strains, Phase III (KMG-III): the genomes of soil and plant-associated and newly described type strains.</title>
        <authorList>
            <person name="Whitman W."/>
        </authorList>
    </citation>
    <scope>NUCLEOTIDE SEQUENCE [LARGE SCALE GENOMIC DNA]</scope>
    <source>
        <strain evidence="1 2">CECT 3287</strain>
    </source>
</reference>
<organism evidence="1 2">
    <name type="scientific">Actinoplanes campanulatus</name>
    <dbReference type="NCBI Taxonomy" id="113559"/>
    <lineage>
        <taxon>Bacteria</taxon>
        <taxon>Bacillati</taxon>
        <taxon>Actinomycetota</taxon>
        <taxon>Actinomycetes</taxon>
        <taxon>Micromonosporales</taxon>
        <taxon>Micromonosporaceae</taxon>
        <taxon>Actinoplanes</taxon>
    </lineage>
</organism>
<dbReference type="AlphaFoldDB" id="A0A7W5FF69"/>
<dbReference type="EMBL" id="JACHXF010000007">
    <property type="protein sequence ID" value="MBB3096042.1"/>
    <property type="molecule type" value="Genomic_DNA"/>
</dbReference>
<evidence type="ECO:0000313" key="1">
    <source>
        <dbReference type="EMBL" id="MBB3096042.1"/>
    </source>
</evidence>
<evidence type="ECO:0000313" key="2">
    <source>
        <dbReference type="Proteomes" id="UP000590749"/>
    </source>
</evidence>
<comment type="caution">
    <text evidence="1">The sequence shown here is derived from an EMBL/GenBank/DDBJ whole genome shotgun (WGS) entry which is preliminary data.</text>
</comment>
<accession>A0A7W5FF69</accession>
<dbReference type="RefSeq" id="WP_183221240.1">
    <property type="nucleotide sequence ID" value="NZ_BMPW01000005.1"/>
</dbReference>
<keyword evidence="2" id="KW-1185">Reference proteome</keyword>
<sequence length="100" mass="10857">MSSDFAFWKAGSGNPAEIYDALAEGVADALEPHPDVAVFRGELLERWPDLADVLEPGDGPGDRYVLLTLPLRMLSYLDGIFELAGKYELHGYSGVAGEPF</sequence>
<protein>
    <submittedName>
        <fullName evidence="1">Uncharacterized protein</fullName>
    </submittedName>
</protein>
<gene>
    <name evidence="1" type="ORF">FHR83_003712</name>
</gene>
<name>A0A7W5FF69_9ACTN</name>